<proteinExistence type="predicted"/>
<keyword evidence="1" id="KW-0812">Transmembrane</keyword>
<dbReference type="EMBL" id="JFKE01000010">
    <property type="protein sequence ID" value="KAJ54191.1"/>
    <property type="molecule type" value="Genomic_DNA"/>
</dbReference>
<dbReference type="STRING" id="1454373.ACMU_03655"/>
<dbReference type="InterPro" id="IPR019201">
    <property type="entry name" value="DUF2065"/>
</dbReference>
<keyword evidence="1" id="KW-1133">Transmembrane helix</keyword>
<dbReference type="AlphaFoldDB" id="A0A037ZF71"/>
<evidence type="ECO:0000313" key="2">
    <source>
        <dbReference type="EMBL" id="KAJ54191.1"/>
    </source>
</evidence>
<feature type="transmembrane region" description="Helical" evidence="1">
    <location>
        <begin position="44"/>
        <end position="63"/>
    </location>
</feature>
<reference evidence="2 3" key="1">
    <citation type="submission" date="2014-03" db="EMBL/GenBank/DDBJ databases">
        <title>Draft Genome Sequence of Actibacterium mucosum KCTC 23349, a Marine Alphaproteobacterium with Complex Ionic Requirements Isolated from Mediterranean Seawater at Malvarrosa Beach, Valencia, Spain.</title>
        <authorList>
            <person name="Arahal D.R."/>
            <person name="Shao Z."/>
            <person name="Lai Q."/>
            <person name="Pujalte M.J."/>
        </authorList>
    </citation>
    <scope>NUCLEOTIDE SEQUENCE [LARGE SCALE GENOMIC DNA]</scope>
    <source>
        <strain evidence="2 3">KCTC 23349</strain>
    </source>
</reference>
<gene>
    <name evidence="2" type="ORF">ACMU_03655</name>
</gene>
<dbReference type="OrthoDB" id="9815199at2"/>
<protein>
    <recommendedName>
        <fullName evidence="4">Ubiquitin-binding protein</fullName>
    </recommendedName>
</protein>
<comment type="caution">
    <text evidence="2">The sequence shown here is derived from an EMBL/GenBank/DDBJ whole genome shotgun (WGS) entry which is preliminary data.</text>
</comment>
<dbReference type="Pfam" id="PF09838">
    <property type="entry name" value="DUF2065"/>
    <property type="match status" value="1"/>
</dbReference>
<keyword evidence="3" id="KW-1185">Reference proteome</keyword>
<dbReference type="Proteomes" id="UP000026249">
    <property type="component" value="Unassembled WGS sequence"/>
</dbReference>
<evidence type="ECO:0008006" key="4">
    <source>
        <dbReference type="Google" id="ProtNLM"/>
    </source>
</evidence>
<evidence type="ECO:0000256" key="1">
    <source>
        <dbReference type="SAM" id="Phobius"/>
    </source>
</evidence>
<keyword evidence="1" id="KW-0472">Membrane</keyword>
<organism evidence="2 3">
    <name type="scientific">Actibacterium mucosum KCTC 23349</name>
    <dbReference type="NCBI Taxonomy" id="1454373"/>
    <lineage>
        <taxon>Bacteria</taxon>
        <taxon>Pseudomonadati</taxon>
        <taxon>Pseudomonadota</taxon>
        <taxon>Alphaproteobacteria</taxon>
        <taxon>Rhodobacterales</taxon>
        <taxon>Roseobacteraceae</taxon>
        <taxon>Actibacterium</taxon>
    </lineage>
</organism>
<accession>A0A037ZF71</accession>
<evidence type="ECO:0000313" key="3">
    <source>
        <dbReference type="Proteomes" id="UP000026249"/>
    </source>
</evidence>
<sequence length="64" mass="6926">MSWILLAIGLVLVVEGLVFALAPLRIEDILEAMRRVSPETRRFLGLGAIALGVLLVWVARSLGA</sequence>
<dbReference type="RefSeq" id="WP_035262212.1">
    <property type="nucleotide sequence ID" value="NZ_JFKE01000010.1"/>
</dbReference>
<name>A0A037ZF71_9RHOB</name>